<dbReference type="Proteomes" id="UP000008037">
    <property type="component" value="Chromosome"/>
</dbReference>
<dbReference type="AlphaFoldDB" id="K0IN89"/>
<proteinExistence type="predicted"/>
<keyword evidence="2" id="KW-1185">Reference proteome</keyword>
<name>K0IN89_NITGG</name>
<dbReference type="Gene3D" id="2.10.110.10">
    <property type="entry name" value="Cysteine Rich Protein"/>
    <property type="match status" value="1"/>
</dbReference>
<organism evidence="1 2">
    <name type="scientific">Nitrososphaera gargensis (strain Ga9.2)</name>
    <dbReference type="NCBI Taxonomy" id="1237085"/>
    <lineage>
        <taxon>Archaea</taxon>
        <taxon>Nitrososphaerota</taxon>
        <taxon>Nitrososphaeria</taxon>
        <taxon>Nitrososphaerales</taxon>
        <taxon>Nitrososphaeraceae</taxon>
        <taxon>Nitrososphaera</taxon>
    </lineage>
</organism>
<evidence type="ECO:0008006" key="3">
    <source>
        <dbReference type="Google" id="ProtNLM"/>
    </source>
</evidence>
<protein>
    <recommendedName>
        <fullName evidence="3">LIM zinc-binding domain-containing protein</fullName>
    </recommendedName>
</protein>
<evidence type="ECO:0000313" key="1">
    <source>
        <dbReference type="EMBL" id="AFU58954.1"/>
    </source>
</evidence>
<dbReference type="KEGG" id="nga:Ngar_c20220"/>
<accession>K0IN89</accession>
<gene>
    <name evidence="1" type="ordered locus">Ngar_c20220</name>
</gene>
<dbReference type="HOGENOM" id="CLU_196475_0_0_2"/>
<sequence>MTYAIEHMTDKLCPVCGLKFTETSRGITVDGKPYHDKCITELRCDNCGAIMGYLARDATIEGRNPKMFCAACSKKVIAK</sequence>
<dbReference type="BioCyc" id="CNIT1237085:G1324-2020-MONOMER"/>
<reference evidence="1 2" key="1">
    <citation type="journal article" date="2012" name="Environ. Microbiol.">
        <title>The genome of the ammonia-oxidizing Candidatus Nitrososphaera gargensis: insights into metabolic versatility and environmental adaptations.</title>
        <authorList>
            <person name="Spang A."/>
            <person name="Poehlein A."/>
            <person name="Offre P."/>
            <person name="Zumbragel S."/>
            <person name="Haider S."/>
            <person name="Rychlik N."/>
            <person name="Nowka B."/>
            <person name="Schmeisser C."/>
            <person name="Lebedeva E.V."/>
            <person name="Rattei T."/>
            <person name="Bohm C."/>
            <person name="Schmid M."/>
            <person name="Galushko A."/>
            <person name="Hatzenpichler R."/>
            <person name="Weinmaier T."/>
            <person name="Daniel R."/>
            <person name="Schleper C."/>
            <person name="Spieck E."/>
            <person name="Streit W."/>
            <person name="Wagner M."/>
        </authorList>
    </citation>
    <scope>NUCLEOTIDE SEQUENCE [LARGE SCALE GENOMIC DNA]</scope>
    <source>
        <strain evidence="2">Ga9.2</strain>
    </source>
</reference>
<dbReference type="InParanoid" id="K0IN89"/>
<dbReference type="EMBL" id="CP002408">
    <property type="protein sequence ID" value="AFU58954.1"/>
    <property type="molecule type" value="Genomic_DNA"/>
</dbReference>
<evidence type="ECO:0000313" key="2">
    <source>
        <dbReference type="Proteomes" id="UP000008037"/>
    </source>
</evidence>